<evidence type="ECO:0000313" key="5">
    <source>
        <dbReference type="Proteomes" id="UP001213681"/>
    </source>
</evidence>
<feature type="transmembrane region" description="Helical" evidence="3">
    <location>
        <begin position="52"/>
        <end position="71"/>
    </location>
</feature>
<feature type="transmembrane region" description="Helical" evidence="3">
    <location>
        <begin position="329"/>
        <end position="350"/>
    </location>
</feature>
<keyword evidence="3" id="KW-0812">Transmembrane</keyword>
<evidence type="ECO:0000256" key="1">
    <source>
        <dbReference type="ARBA" id="ARBA00009003"/>
    </source>
</evidence>
<keyword evidence="3" id="KW-1133">Transmembrane helix</keyword>
<dbReference type="Pfam" id="PF04488">
    <property type="entry name" value="Gly_transf_sug"/>
    <property type="match status" value="1"/>
</dbReference>
<dbReference type="AlphaFoldDB" id="A0AAD6G2H3"/>
<dbReference type="SUPFAM" id="SSF53448">
    <property type="entry name" value="Nucleotide-diphospho-sugar transferases"/>
    <property type="match status" value="1"/>
</dbReference>
<dbReference type="InterPro" id="IPR029044">
    <property type="entry name" value="Nucleotide-diphossugar_trans"/>
</dbReference>
<evidence type="ECO:0000313" key="4">
    <source>
        <dbReference type="EMBL" id="KAJ5453416.1"/>
    </source>
</evidence>
<dbReference type="InterPro" id="IPR007577">
    <property type="entry name" value="GlycoTrfase_DXD_sugar-bd_CS"/>
</dbReference>
<dbReference type="GO" id="GO:0051999">
    <property type="term" value="P:mannosyl-inositol phosphorylceramide biosynthetic process"/>
    <property type="evidence" value="ECO:0007669"/>
    <property type="project" value="TreeGrafter"/>
</dbReference>
<dbReference type="PANTHER" id="PTHR32385:SF15">
    <property type="entry name" value="INOSITOL PHOSPHOCERAMIDE MANNOSYLTRANSFERASE 1"/>
    <property type="match status" value="1"/>
</dbReference>
<dbReference type="GO" id="GO:0016020">
    <property type="term" value="C:membrane"/>
    <property type="evidence" value="ECO:0007669"/>
    <property type="project" value="GOC"/>
</dbReference>
<gene>
    <name evidence="4" type="ORF">N7458_004372</name>
</gene>
<reference evidence="4" key="1">
    <citation type="submission" date="2022-12" db="EMBL/GenBank/DDBJ databases">
        <authorList>
            <person name="Petersen C."/>
        </authorList>
    </citation>
    <scope>NUCLEOTIDE SEQUENCE</scope>
    <source>
        <strain evidence="4">IBT 16125</strain>
    </source>
</reference>
<evidence type="ECO:0008006" key="6">
    <source>
        <dbReference type="Google" id="ProtNLM"/>
    </source>
</evidence>
<evidence type="ECO:0000256" key="3">
    <source>
        <dbReference type="SAM" id="Phobius"/>
    </source>
</evidence>
<dbReference type="EMBL" id="JAPVEA010000005">
    <property type="protein sequence ID" value="KAJ5453416.1"/>
    <property type="molecule type" value="Genomic_DNA"/>
</dbReference>
<dbReference type="Proteomes" id="UP001213681">
    <property type="component" value="Unassembled WGS sequence"/>
</dbReference>
<sequence>MVRFWRDLHRWASRGLQPTYDKLYDEERLEEEPGLWWRHRQQKSWPAWPRKATVYLFLIDMVIVVLLLQALEPLITLLLRNEELFSPQVTLSSFNVSYVGNEAAQVNHIPQILHQTTATEQIPDRWMHSQHSCKEAYSDFQYKLWTDDSAREFLSNHYSWFVETWDNYAFPIQRADSIRYFVLYHYGGIYLDMDSWCNQTIPIHKLGAGNEADYALFKSTLPTGITNDLLVTSARHPVYAAAIAKLPLFNAITRPWARLQPYCAIMISAGPMFLTMVAKDYLLGQPSLPSKALGVINSSELVPYITDLESSTWHQSDAKVLMWIGRRPWTWFTMGTVGLAAGLYIINHLLIHLCKISFGKVPSDTYSVKLAKEA</sequence>
<comment type="similarity">
    <text evidence="1">Belongs to the glycosyltransferase 32 family.</text>
</comment>
<organism evidence="4 5">
    <name type="scientific">Penicillium daleae</name>
    <dbReference type="NCBI Taxonomy" id="63821"/>
    <lineage>
        <taxon>Eukaryota</taxon>
        <taxon>Fungi</taxon>
        <taxon>Dikarya</taxon>
        <taxon>Ascomycota</taxon>
        <taxon>Pezizomycotina</taxon>
        <taxon>Eurotiomycetes</taxon>
        <taxon>Eurotiomycetidae</taxon>
        <taxon>Eurotiales</taxon>
        <taxon>Aspergillaceae</taxon>
        <taxon>Penicillium</taxon>
    </lineage>
</organism>
<dbReference type="GO" id="GO:0000030">
    <property type="term" value="F:mannosyltransferase activity"/>
    <property type="evidence" value="ECO:0007669"/>
    <property type="project" value="TreeGrafter"/>
</dbReference>
<reference evidence="4" key="2">
    <citation type="journal article" date="2023" name="IMA Fungus">
        <title>Comparative genomic study of the Penicillium genus elucidates a diverse pangenome and 15 lateral gene transfer events.</title>
        <authorList>
            <person name="Petersen C."/>
            <person name="Sorensen T."/>
            <person name="Nielsen M.R."/>
            <person name="Sondergaard T.E."/>
            <person name="Sorensen J.L."/>
            <person name="Fitzpatrick D.A."/>
            <person name="Frisvad J.C."/>
            <person name="Nielsen K.L."/>
        </authorList>
    </citation>
    <scope>NUCLEOTIDE SEQUENCE</scope>
    <source>
        <strain evidence="4">IBT 16125</strain>
    </source>
</reference>
<keyword evidence="2" id="KW-0808">Transferase</keyword>
<name>A0AAD6G2H3_9EURO</name>
<dbReference type="InterPro" id="IPR051706">
    <property type="entry name" value="Glycosyltransferase_domain"/>
</dbReference>
<dbReference type="Gene3D" id="3.90.550.20">
    <property type="match status" value="1"/>
</dbReference>
<protein>
    <recommendedName>
        <fullName evidence="6">Mannosyl phosphorylinositol ceramide synthase SUR1</fullName>
    </recommendedName>
</protein>
<accession>A0AAD6G2H3</accession>
<keyword evidence="3" id="KW-0472">Membrane</keyword>
<evidence type="ECO:0000256" key="2">
    <source>
        <dbReference type="ARBA" id="ARBA00022679"/>
    </source>
</evidence>
<keyword evidence="5" id="KW-1185">Reference proteome</keyword>
<proteinExistence type="inferred from homology"/>
<dbReference type="GeneID" id="81597997"/>
<comment type="caution">
    <text evidence="4">The sequence shown here is derived from an EMBL/GenBank/DDBJ whole genome shotgun (WGS) entry which is preliminary data.</text>
</comment>
<dbReference type="RefSeq" id="XP_056766372.1">
    <property type="nucleotide sequence ID" value="XM_056907754.1"/>
</dbReference>
<dbReference type="PANTHER" id="PTHR32385">
    <property type="entry name" value="MANNOSYL PHOSPHORYLINOSITOL CERAMIDE SYNTHASE"/>
    <property type="match status" value="1"/>
</dbReference>